<reference evidence="2 3" key="1">
    <citation type="submission" date="2018-11" db="EMBL/GenBank/DDBJ databases">
        <authorList>
            <consortium name="Pathogen Informatics"/>
        </authorList>
    </citation>
    <scope>NUCLEOTIDE SEQUENCE [LARGE SCALE GENOMIC DNA]</scope>
</reference>
<protein>
    <recommendedName>
        <fullName evidence="1">Regulator of ribonuclease activity B domain-containing protein</fullName>
    </recommendedName>
</protein>
<accession>A0A3P7QRG1</accession>
<sequence length="170" mass="19819">MSALEHKIQEKRFGLQFSASHLLKQLLEDYGEIDAARHLRHVRESIQQAIETQQVANCNYVDDNRRRSTIEILSLAFNSKADLYLSQLSPDNLAEMLQALKNDYDEESDTLEWIITIYVYMEPAYEDIVDLEQWFSKIAAQFQGEYDGWGCMAYVYDDELDEEESSLRSS</sequence>
<evidence type="ECO:0000313" key="2">
    <source>
        <dbReference type="EMBL" id="VDN32379.1"/>
    </source>
</evidence>
<gene>
    <name evidence="2" type="ORF">CGOC_LOCUS12089</name>
</gene>
<evidence type="ECO:0000259" key="1">
    <source>
        <dbReference type="Pfam" id="PF06877"/>
    </source>
</evidence>
<keyword evidence="3" id="KW-1185">Reference proteome</keyword>
<name>A0A3P7QRG1_CYLGO</name>
<proteinExistence type="predicted"/>
<dbReference type="InterPro" id="IPR009671">
    <property type="entry name" value="RraB_dom"/>
</dbReference>
<feature type="domain" description="Regulator of ribonuclease activity B" evidence="1">
    <location>
        <begin position="99"/>
        <end position="151"/>
    </location>
</feature>
<dbReference type="AlphaFoldDB" id="A0A3P7QRG1"/>
<dbReference type="Proteomes" id="UP000271889">
    <property type="component" value="Unassembled WGS sequence"/>
</dbReference>
<organism evidence="2 3">
    <name type="scientific">Cylicostephanus goldi</name>
    <name type="common">Nematode worm</name>
    <dbReference type="NCBI Taxonomy" id="71465"/>
    <lineage>
        <taxon>Eukaryota</taxon>
        <taxon>Metazoa</taxon>
        <taxon>Ecdysozoa</taxon>
        <taxon>Nematoda</taxon>
        <taxon>Chromadorea</taxon>
        <taxon>Rhabditida</taxon>
        <taxon>Rhabditina</taxon>
        <taxon>Rhabditomorpha</taxon>
        <taxon>Strongyloidea</taxon>
        <taxon>Strongylidae</taxon>
        <taxon>Cylicostephanus</taxon>
    </lineage>
</organism>
<evidence type="ECO:0000313" key="3">
    <source>
        <dbReference type="Proteomes" id="UP000271889"/>
    </source>
</evidence>
<dbReference type="Gene3D" id="3.30.70.970">
    <property type="entry name" value="RraB-like"/>
    <property type="match status" value="1"/>
</dbReference>
<dbReference type="EMBL" id="UYRV01120580">
    <property type="protein sequence ID" value="VDN32379.1"/>
    <property type="molecule type" value="Genomic_DNA"/>
</dbReference>
<dbReference type="SUPFAM" id="SSF89946">
    <property type="entry name" value="Hypothetical protein VC0424"/>
    <property type="match status" value="1"/>
</dbReference>
<dbReference type="Pfam" id="PF06877">
    <property type="entry name" value="RraB"/>
    <property type="match status" value="1"/>
</dbReference>
<dbReference type="InterPro" id="IPR036701">
    <property type="entry name" value="RraB-like_sf"/>
</dbReference>